<dbReference type="Proteomes" id="UP000326364">
    <property type="component" value="Unassembled WGS sequence"/>
</dbReference>
<dbReference type="InterPro" id="IPR006311">
    <property type="entry name" value="TAT_signal"/>
</dbReference>
<organism evidence="3 4">
    <name type="scientific">Sphingobium limneticum</name>
    <dbReference type="NCBI Taxonomy" id="1007511"/>
    <lineage>
        <taxon>Bacteria</taxon>
        <taxon>Pseudomonadati</taxon>
        <taxon>Pseudomonadota</taxon>
        <taxon>Alphaproteobacteria</taxon>
        <taxon>Sphingomonadales</taxon>
        <taxon>Sphingomonadaceae</taxon>
        <taxon>Sphingobium</taxon>
    </lineage>
</organism>
<dbReference type="Proteomes" id="UP000325933">
    <property type="component" value="Unassembled WGS sequence"/>
</dbReference>
<dbReference type="RefSeq" id="WP_120253291.1">
    <property type="nucleotide sequence ID" value="NZ_VYPZ01000001.1"/>
</dbReference>
<dbReference type="SUPFAM" id="SSF53850">
    <property type="entry name" value="Periplasmic binding protein-like II"/>
    <property type="match status" value="1"/>
</dbReference>
<keyword evidence="1" id="KW-1133">Transmembrane helix</keyword>
<dbReference type="EMBL" id="VYQB01000001">
    <property type="protein sequence ID" value="KAA9021469.1"/>
    <property type="molecule type" value="Genomic_DNA"/>
</dbReference>
<dbReference type="PROSITE" id="PS51318">
    <property type="entry name" value="TAT"/>
    <property type="match status" value="1"/>
</dbReference>
<gene>
    <name evidence="3" type="ORF">F4U95_01900</name>
    <name evidence="2" type="ORF">F4U96_01900</name>
</gene>
<dbReference type="Gene3D" id="3.40.190.10">
    <property type="entry name" value="Periplasmic binding protein-like II"/>
    <property type="match status" value="2"/>
</dbReference>
<keyword evidence="1" id="KW-0812">Transmembrane</keyword>
<dbReference type="AlphaFoldDB" id="A0A5J5IA49"/>
<comment type="caution">
    <text evidence="3">The sequence shown here is derived from an EMBL/GenBank/DDBJ whole genome shotgun (WGS) entry which is preliminary data.</text>
</comment>
<proteinExistence type="predicted"/>
<feature type="transmembrane region" description="Helical" evidence="1">
    <location>
        <begin position="27"/>
        <end position="46"/>
    </location>
</feature>
<dbReference type="EMBL" id="VYQA01000001">
    <property type="protein sequence ID" value="KAA9033831.1"/>
    <property type="molecule type" value="Genomic_DNA"/>
</dbReference>
<evidence type="ECO:0000256" key="1">
    <source>
        <dbReference type="SAM" id="Phobius"/>
    </source>
</evidence>
<evidence type="ECO:0000313" key="2">
    <source>
        <dbReference type="EMBL" id="KAA9021469.1"/>
    </source>
</evidence>
<keyword evidence="5" id="KW-1185">Reference proteome</keyword>
<reference evidence="4 5" key="1">
    <citation type="submission" date="2019-09" db="EMBL/GenBank/DDBJ databases">
        <authorList>
            <person name="Feng G."/>
        </authorList>
    </citation>
    <scope>NUCLEOTIDE SEQUENCE [LARGE SCALE GENOMIC DNA]</scope>
    <source>
        <strain evidence="3 4">KACC 19283</strain>
        <strain evidence="2 5">KACC 19284</strain>
    </source>
</reference>
<protein>
    <submittedName>
        <fullName evidence="3">ABC transporter substrate-binding protein</fullName>
    </submittedName>
</protein>
<accession>A0A5J5IA49</accession>
<sequence>MTDKPDLNDIAEPEIPKGSTPINRRNLLIGGVAAAGLAGVGGYAALRPQDLPRNAKGQRKLTLAWNANAICLAPALLAKEYGIYDRFGLDVELLNFSGSTDQLLEAISTGKADAGVGMILRWIKPLEQGFDVKLIAGTHGGCIRVLGSRRQGITDDIGSLKGKTIGLSDISGAGRNALAVLLKYNGLDPNRDVEWKAFPAPLLAEAVKKGEIQAFADSDPITYVLQKESGGDLVEVLSNLSKPWDNRVCCVLGASGSLVRDDRESAVALSKSLVAAASLCSVQPETVAKVFAPYAKASVEDLVAVLHTQTHNHHPVGRDLHREVALYAGELRDVGVMKPNTVPDVFASKVVDTLDA</sequence>
<dbReference type="PANTHER" id="PTHR30024:SF21">
    <property type="entry name" value="ABC TRANSPORTER SUBSTRATE-BINDING PROTEIN"/>
    <property type="match status" value="1"/>
</dbReference>
<keyword evidence="1" id="KW-0472">Membrane</keyword>
<dbReference type="Pfam" id="PF13379">
    <property type="entry name" value="NMT1_2"/>
    <property type="match status" value="1"/>
</dbReference>
<evidence type="ECO:0000313" key="5">
    <source>
        <dbReference type="Proteomes" id="UP000326364"/>
    </source>
</evidence>
<name>A0A5J5IA49_9SPHN</name>
<dbReference type="PANTHER" id="PTHR30024">
    <property type="entry name" value="ALIPHATIC SULFONATES-BINDING PROTEIN-RELATED"/>
    <property type="match status" value="1"/>
</dbReference>
<evidence type="ECO:0000313" key="4">
    <source>
        <dbReference type="Proteomes" id="UP000325933"/>
    </source>
</evidence>
<evidence type="ECO:0000313" key="3">
    <source>
        <dbReference type="EMBL" id="KAA9033831.1"/>
    </source>
</evidence>